<accession>A0ABV7D494</accession>
<name>A0ABV7D494_9PROT</name>
<dbReference type="Proteomes" id="UP001595444">
    <property type="component" value="Unassembled WGS sequence"/>
</dbReference>
<dbReference type="Pfam" id="PF00450">
    <property type="entry name" value="Peptidase_S10"/>
    <property type="match status" value="1"/>
</dbReference>
<reference evidence="2" key="1">
    <citation type="journal article" date="2019" name="Int. J. Syst. Evol. Microbiol.">
        <title>The Global Catalogue of Microorganisms (GCM) 10K type strain sequencing project: providing services to taxonomists for standard genome sequencing and annotation.</title>
        <authorList>
            <consortium name="The Broad Institute Genomics Platform"/>
            <consortium name="The Broad Institute Genome Sequencing Center for Infectious Disease"/>
            <person name="Wu L."/>
            <person name="Ma J."/>
        </authorList>
    </citation>
    <scope>NUCLEOTIDE SEQUENCE [LARGE SCALE GENOMIC DNA]</scope>
    <source>
        <strain evidence="2">KCTC 62164</strain>
    </source>
</reference>
<protein>
    <recommendedName>
        <fullName evidence="3">Peptidase S10</fullName>
    </recommendedName>
</protein>
<dbReference type="InterPro" id="IPR029058">
    <property type="entry name" value="AB_hydrolase_fold"/>
</dbReference>
<dbReference type="EMBL" id="JBHRSL010000003">
    <property type="protein sequence ID" value="MFC3051525.1"/>
    <property type="molecule type" value="Genomic_DNA"/>
</dbReference>
<proteinExistence type="predicted"/>
<keyword evidence="2" id="KW-1185">Reference proteome</keyword>
<evidence type="ECO:0000313" key="2">
    <source>
        <dbReference type="Proteomes" id="UP001595444"/>
    </source>
</evidence>
<dbReference type="Gene3D" id="3.40.50.1820">
    <property type="entry name" value="alpha/beta hydrolase"/>
    <property type="match status" value="1"/>
</dbReference>
<organism evidence="1 2">
    <name type="scientific">Kordiimonas pumila</name>
    <dbReference type="NCBI Taxonomy" id="2161677"/>
    <lineage>
        <taxon>Bacteria</taxon>
        <taxon>Pseudomonadati</taxon>
        <taxon>Pseudomonadota</taxon>
        <taxon>Alphaproteobacteria</taxon>
        <taxon>Kordiimonadales</taxon>
        <taxon>Kordiimonadaceae</taxon>
        <taxon>Kordiimonas</taxon>
    </lineage>
</organism>
<dbReference type="RefSeq" id="WP_194214271.1">
    <property type="nucleotide sequence ID" value="NZ_CP061205.1"/>
</dbReference>
<sequence length="530" mass="59261">MAISRRMFLYSGSIAGSLLSALVSTSGGRASEECSKQEGKWESVTNKEDDRTRYEFARSFVKDGPRKCQREIEISGRRLSYEVSVGAIVIADSCGKELGIFVYTSYTKNGNISNDRPVTFAWTGGPSGPSTSFHFGSLGPKIRTDKTSNQLEDNAGSILDRTDLVMVDPIGTGWSVPAMGRDLGDFYSVSKDAVTVAEFIKGYLKETNRPAAPIYLIGRSYGSVRLASVIHYLQASRLNISGLIPVAAAMDGNAFWESSGNMASYYLMLPNYAVIAWYHKRQSNPRKTARETLEYASHFALGDYLSALMRWRELSRAERKPVLDKLYALTGIKQHVWEKHNLRISGRQFAVEFLREEKKVLRSSDAREAWLISDLKKKSPLTSPSFLDLEYVDLYYRDDLGIAGAPPYRPFAPGLGVAEQAPFTRSWEVDRRGVYSLGAFQVSVLPNFLDDIAEAMIANPSLRIQQHNGMYDLQSTSFPANWSLSNMNIPASLFKNVEMFDYESGHAIYSSPELLNTFLERVSSFYIEEG</sequence>
<gene>
    <name evidence="1" type="ORF">ACFOKA_06390</name>
</gene>
<comment type="caution">
    <text evidence="1">The sequence shown here is derived from an EMBL/GenBank/DDBJ whole genome shotgun (WGS) entry which is preliminary data.</text>
</comment>
<evidence type="ECO:0000313" key="1">
    <source>
        <dbReference type="EMBL" id="MFC3051525.1"/>
    </source>
</evidence>
<evidence type="ECO:0008006" key="3">
    <source>
        <dbReference type="Google" id="ProtNLM"/>
    </source>
</evidence>
<dbReference type="InterPro" id="IPR001563">
    <property type="entry name" value="Peptidase_S10"/>
</dbReference>
<dbReference type="SUPFAM" id="SSF53474">
    <property type="entry name" value="alpha/beta-Hydrolases"/>
    <property type="match status" value="1"/>
</dbReference>